<evidence type="ECO:0000256" key="6">
    <source>
        <dbReference type="ARBA" id="ARBA00022840"/>
    </source>
</evidence>
<organism evidence="14 15">
    <name type="scientific">Spizellomyces punctatus (strain DAOM BR117)</name>
    <dbReference type="NCBI Taxonomy" id="645134"/>
    <lineage>
        <taxon>Eukaryota</taxon>
        <taxon>Fungi</taxon>
        <taxon>Fungi incertae sedis</taxon>
        <taxon>Chytridiomycota</taxon>
        <taxon>Chytridiomycota incertae sedis</taxon>
        <taxon>Chytridiomycetes</taxon>
        <taxon>Spizellomycetales</taxon>
        <taxon>Spizellomycetaceae</taxon>
        <taxon>Spizellomyces</taxon>
    </lineage>
</organism>
<feature type="region of interest" description="Disordered" evidence="10">
    <location>
        <begin position="451"/>
        <end position="501"/>
    </location>
</feature>
<dbReference type="FunFam" id="1.20.1560.10:FF:000010">
    <property type="entry name" value="Multidrug resistance-associated ABC transporter"/>
    <property type="match status" value="1"/>
</dbReference>
<evidence type="ECO:0000256" key="2">
    <source>
        <dbReference type="ARBA" id="ARBA00022448"/>
    </source>
</evidence>
<feature type="compositionally biased region" description="Basic and acidic residues" evidence="10">
    <location>
        <begin position="461"/>
        <end position="476"/>
    </location>
</feature>
<dbReference type="FunFam" id="3.40.50.300:FF:000997">
    <property type="entry name" value="Multidrug resistance-associated protein 1"/>
    <property type="match status" value="1"/>
</dbReference>
<evidence type="ECO:0000259" key="12">
    <source>
        <dbReference type="PROSITE" id="PS50893"/>
    </source>
</evidence>
<dbReference type="PROSITE" id="PS00211">
    <property type="entry name" value="ABC_TRANSPORTER_1"/>
    <property type="match status" value="2"/>
</dbReference>
<evidence type="ECO:0000259" key="13">
    <source>
        <dbReference type="PROSITE" id="PS50929"/>
    </source>
</evidence>
<keyword evidence="7 11" id="KW-1133">Transmembrane helix</keyword>
<dbReference type="CDD" id="cd03250">
    <property type="entry name" value="ABCC_MRP_domain1"/>
    <property type="match status" value="1"/>
</dbReference>
<dbReference type="SMART" id="SM00382">
    <property type="entry name" value="AAA"/>
    <property type="match status" value="2"/>
</dbReference>
<feature type="domain" description="ABC transmembrane type-1" evidence="13">
    <location>
        <begin position="111"/>
        <end position="397"/>
    </location>
</feature>
<dbReference type="InterPro" id="IPR027417">
    <property type="entry name" value="P-loop_NTPase"/>
</dbReference>
<evidence type="ECO:0000256" key="10">
    <source>
        <dbReference type="SAM" id="MobiDB-lite"/>
    </source>
</evidence>
<gene>
    <name evidence="14" type="ORF">SPPG_04462</name>
</gene>
<feature type="domain" description="ABC transmembrane type-1" evidence="13">
    <location>
        <begin position="772"/>
        <end position="1054"/>
    </location>
</feature>
<dbReference type="GO" id="GO:0016887">
    <property type="term" value="F:ATP hydrolysis activity"/>
    <property type="evidence" value="ECO:0007669"/>
    <property type="project" value="InterPro"/>
</dbReference>
<dbReference type="SUPFAM" id="SSF90123">
    <property type="entry name" value="ABC transporter transmembrane region"/>
    <property type="match status" value="2"/>
</dbReference>
<dbReference type="Gene3D" id="1.20.1560.10">
    <property type="entry name" value="ABC transporter type 1, transmembrane domain"/>
    <property type="match status" value="2"/>
</dbReference>
<keyword evidence="2" id="KW-0813">Transport</keyword>
<dbReference type="RefSeq" id="XP_016608159.1">
    <property type="nucleotide sequence ID" value="XM_016752696.1"/>
</dbReference>
<keyword evidence="4" id="KW-0677">Repeat</keyword>
<comment type="subcellular location">
    <subcellularLocation>
        <location evidence="1">Vacuole membrane</location>
        <topology evidence="1">Multi-pass membrane protein</topology>
    </subcellularLocation>
</comment>
<feature type="transmembrane region" description="Helical" evidence="11">
    <location>
        <begin position="107"/>
        <end position="131"/>
    </location>
</feature>
<dbReference type="InParanoid" id="A0A0L0HGX7"/>
<dbReference type="PANTHER" id="PTHR24223:SF443">
    <property type="entry name" value="MULTIDRUG-RESISTANCE LIKE PROTEIN 1, ISOFORM I"/>
    <property type="match status" value="1"/>
</dbReference>
<dbReference type="Gene3D" id="3.40.50.300">
    <property type="entry name" value="P-loop containing nucleotide triphosphate hydrolases"/>
    <property type="match status" value="2"/>
</dbReference>
<keyword evidence="9" id="KW-0325">Glycoprotein</keyword>
<dbReference type="PANTHER" id="PTHR24223">
    <property type="entry name" value="ATP-BINDING CASSETTE SUB-FAMILY C"/>
    <property type="match status" value="1"/>
</dbReference>
<keyword evidence="3 11" id="KW-0812">Transmembrane</keyword>
<dbReference type="FunFam" id="3.40.50.300:FF:000630">
    <property type="entry name" value="ATP-binding cassette (ABC) transporter, putative"/>
    <property type="match status" value="1"/>
</dbReference>
<feature type="transmembrane region" description="Helical" evidence="11">
    <location>
        <begin position="880"/>
        <end position="901"/>
    </location>
</feature>
<dbReference type="VEuPathDB" id="FungiDB:SPPG_04462"/>
<evidence type="ECO:0000256" key="8">
    <source>
        <dbReference type="ARBA" id="ARBA00023136"/>
    </source>
</evidence>
<dbReference type="Proteomes" id="UP000053201">
    <property type="component" value="Unassembled WGS sequence"/>
</dbReference>
<dbReference type="CDD" id="cd18579">
    <property type="entry name" value="ABC_6TM_ABCC_D1"/>
    <property type="match status" value="1"/>
</dbReference>
<dbReference type="InterPro" id="IPR044746">
    <property type="entry name" value="ABCC_6TM_D1"/>
</dbReference>
<dbReference type="InterPro" id="IPR003439">
    <property type="entry name" value="ABC_transporter-like_ATP-bd"/>
</dbReference>
<feature type="transmembrane region" description="Helical" evidence="11">
    <location>
        <begin position="370"/>
        <end position="388"/>
    </location>
</feature>
<dbReference type="InterPro" id="IPR017871">
    <property type="entry name" value="ABC_transporter-like_CS"/>
</dbReference>
<feature type="transmembrane region" description="Helical" evidence="11">
    <location>
        <begin position="1002"/>
        <end position="1029"/>
    </location>
</feature>
<dbReference type="OrthoDB" id="6500128at2759"/>
<dbReference type="InterPro" id="IPR036640">
    <property type="entry name" value="ABC1_TM_sf"/>
</dbReference>
<sequence>MAGYNEQTHPVEKGFKVEEVNVDDNTQKEINPSNIFDKAFMTWLTPLMKLGYRKALQPEDLYNVNKKNQASVVSHVLEPFWHALATYLDDKTKPSPHPFRFMLKAFFLPWFISVTFAVLSVCSELAIPIFIQQLLLYVQPVESSRREDLWIHSGIGIAFCVLGLQVSTTLCRVVSEQLVRTVMMDVRTVLIGAIYEKSLRLSGQSAQKFSQGKIMNMINVDAETISFNLFFMNMLITSPIQIAVAIILLVRLLGATVWAGVGAMIGLFLLQIPAMIFSKKYQVKILAAGDARLKGVRESLYAIKIIKLRAWEDFFLKKVSALRERQVAALKGNYVSFLGFISIGQLTPIIMPIVAFVVYSSVNGFLDPTVVFPALILFNILFAPMLDLPQSATNLIMAIVSWGRVAEYLVTSETQPLAIAPISSNGGDHPEAVTISDATFKWETVKVDEAKKKGSKRSKKRQDTKERDASPNHGDLEPADSSMTLVPPESKSSTDDQPTETLPLFRNLNLTIERGSLTAVVGSVGSGKSSLLSAIIGEMSKLDGKVHVRGTVAYCTQQPWIQTETLKANILFGQPYDEKRLQNVVQVCGLEADLHQLPTGIDTEIGEKGVNLSGGQKARVALARAVYENCDIYLLDDPISALDAQVGQAVYIDCIKGALAGKTRVLVTHHLHLLQNVDKIIVLEDGVVVEQGTFEGLVASGGHFTEMMKDYQLDDTSEEEEESNKVTEVKDASSESRKEAGGLIVAEDRVIGAIRWKTYKAYIVAAGGGWWAGATIAMLALLQLSSIMTNYWLTWWAERKFAWESDGYLLGYGLLGAALAIMTVSVNAILFYGNYKVAKKIHRAAFKRLLQAPMGFFDSQPVGRILNRFSKDVDAIDRRLWADVLLTLISIAHILGTIVLLSVVSPYMLLFFTPISALYYYILRFYRSSFRELKRLDSNQRSPLFSQISESLTGIPTIRAYKAEERFVKRQRMLMDLSNAPYFLMMIAQLWITIRLELFTSLIVFILAMLGVTKVVAGTLIGLAFTYAVPLTQYINMILRSFALLESNLNSVERLQEYATELPEEAPAIKDSDPPCEAWPKGGEIAIRDIELRYPSRPEHPVIRDLSLEISPGEKIGIVGRTGSGKSTLLTALFRVVELSKGSISIDGQDIAKLGLKTLRSRMQIIPQEPVLFTGTIRSNLDVENQFSDAEIWETLERINLKTYVSSLPDKLESPVTENGENLSVGQRQLICLGRAILMKPIILVMDEATASVDAQADQLIQRSIKTHFANATVLSIAHRLNTIADFDRVLVLDNGCRAEFDSPHNLLARPESLFSQLVDATGAANAQLLREIAAQHDQRRLDVE</sequence>
<accession>A0A0L0HGX7</accession>
<dbReference type="EMBL" id="KQ257456">
    <property type="protein sequence ID" value="KND00120.1"/>
    <property type="molecule type" value="Genomic_DNA"/>
</dbReference>
<feature type="transmembrane region" description="Helical" evidence="11">
    <location>
        <begin position="225"/>
        <end position="250"/>
    </location>
</feature>
<evidence type="ECO:0000256" key="1">
    <source>
        <dbReference type="ARBA" id="ARBA00004128"/>
    </source>
</evidence>
<dbReference type="Pfam" id="PF00664">
    <property type="entry name" value="ABC_membrane"/>
    <property type="match status" value="2"/>
</dbReference>
<feature type="transmembrane region" description="Helical" evidence="11">
    <location>
        <begin position="334"/>
        <end position="358"/>
    </location>
</feature>
<dbReference type="PROSITE" id="PS50929">
    <property type="entry name" value="ABC_TM1F"/>
    <property type="match status" value="2"/>
</dbReference>
<dbReference type="Pfam" id="PF00005">
    <property type="entry name" value="ABC_tran"/>
    <property type="match status" value="2"/>
</dbReference>
<dbReference type="SUPFAM" id="SSF52540">
    <property type="entry name" value="P-loop containing nucleoside triphosphate hydrolases"/>
    <property type="match status" value="2"/>
</dbReference>
<keyword evidence="8 11" id="KW-0472">Membrane</keyword>
<feature type="domain" description="ABC transporter" evidence="12">
    <location>
        <begin position="486"/>
        <end position="710"/>
    </location>
</feature>
<dbReference type="GeneID" id="27687907"/>
<feature type="transmembrane region" description="Helical" evidence="11">
    <location>
        <begin position="808"/>
        <end position="833"/>
    </location>
</feature>
<feature type="transmembrane region" description="Helical" evidence="11">
    <location>
        <begin position="907"/>
        <end position="926"/>
    </location>
</feature>
<evidence type="ECO:0008006" key="16">
    <source>
        <dbReference type="Google" id="ProtNLM"/>
    </source>
</evidence>
<feature type="transmembrane region" description="Helical" evidence="11">
    <location>
        <begin position="151"/>
        <end position="174"/>
    </location>
</feature>
<feature type="transmembrane region" description="Helical" evidence="11">
    <location>
        <begin position="256"/>
        <end position="277"/>
    </location>
</feature>
<dbReference type="CDD" id="cd03244">
    <property type="entry name" value="ABCC_MRP_domain2"/>
    <property type="match status" value="1"/>
</dbReference>
<keyword evidence="6" id="KW-0067">ATP-binding</keyword>
<keyword evidence="15" id="KW-1185">Reference proteome</keyword>
<reference evidence="14 15" key="1">
    <citation type="submission" date="2009-08" db="EMBL/GenBank/DDBJ databases">
        <title>The Genome Sequence of Spizellomyces punctatus strain DAOM BR117.</title>
        <authorList>
            <consortium name="The Broad Institute Genome Sequencing Platform"/>
            <person name="Russ C."/>
            <person name="Cuomo C."/>
            <person name="Shea T."/>
            <person name="Young S.K."/>
            <person name="Zeng Q."/>
            <person name="Koehrsen M."/>
            <person name="Haas B."/>
            <person name="Borodovsky M."/>
            <person name="Guigo R."/>
            <person name="Alvarado L."/>
            <person name="Berlin A."/>
            <person name="Bochicchio J."/>
            <person name="Borenstein D."/>
            <person name="Chapman S."/>
            <person name="Chen Z."/>
            <person name="Engels R."/>
            <person name="Freedman E."/>
            <person name="Gellesch M."/>
            <person name="Goldberg J."/>
            <person name="Griggs A."/>
            <person name="Gujja S."/>
            <person name="Heiman D."/>
            <person name="Hepburn T."/>
            <person name="Howarth C."/>
            <person name="Jen D."/>
            <person name="Larson L."/>
            <person name="Lewis B."/>
            <person name="Mehta T."/>
            <person name="Park D."/>
            <person name="Pearson M."/>
            <person name="Roberts A."/>
            <person name="Saif S."/>
            <person name="Shenoy N."/>
            <person name="Sisk P."/>
            <person name="Stolte C."/>
            <person name="Sykes S."/>
            <person name="Thomson T."/>
            <person name="Walk T."/>
            <person name="White J."/>
            <person name="Yandava C."/>
            <person name="Burger G."/>
            <person name="Gray M.W."/>
            <person name="Holland P.W.H."/>
            <person name="King N."/>
            <person name="Lang F.B.F."/>
            <person name="Roger A.J."/>
            <person name="Ruiz-Trillo I."/>
            <person name="Lander E."/>
            <person name="Nusbaum C."/>
        </authorList>
    </citation>
    <scope>NUCLEOTIDE SEQUENCE [LARGE SCALE GENOMIC DNA]</scope>
    <source>
        <strain evidence="14 15">DAOM BR117</strain>
    </source>
</reference>
<feature type="transmembrane region" description="Helical" evidence="11">
    <location>
        <begin position="761"/>
        <end position="788"/>
    </location>
</feature>
<name>A0A0L0HGX7_SPIPD</name>
<evidence type="ECO:0000313" key="15">
    <source>
        <dbReference type="Proteomes" id="UP000053201"/>
    </source>
</evidence>
<feature type="domain" description="ABC transporter" evidence="12">
    <location>
        <begin position="1087"/>
        <end position="1320"/>
    </location>
</feature>
<evidence type="ECO:0000256" key="7">
    <source>
        <dbReference type="ARBA" id="ARBA00022989"/>
    </source>
</evidence>
<dbReference type="PROSITE" id="PS50893">
    <property type="entry name" value="ABC_TRANSPORTER_2"/>
    <property type="match status" value="2"/>
</dbReference>
<evidence type="ECO:0000256" key="5">
    <source>
        <dbReference type="ARBA" id="ARBA00022741"/>
    </source>
</evidence>
<dbReference type="InterPro" id="IPR003593">
    <property type="entry name" value="AAA+_ATPase"/>
</dbReference>
<dbReference type="InterPro" id="IPR050173">
    <property type="entry name" value="ABC_transporter_C-like"/>
</dbReference>
<evidence type="ECO:0000256" key="3">
    <source>
        <dbReference type="ARBA" id="ARBA00022692"/>
    </source>
</evidence>
<keyword evidence="5" id="KW-0547">Nucleotide-binding</keyword>
<dbReference type="GO" id="GO:0000329">
    <property type="term" value="C:fungal-type vacuole membrane"/>
    <property type="evidence" value="ECO:0007669"/>
    <property type="project" value="UniProtKB-ARBA"/>
</dbReference>
<evidence type="ECO:0000256" key="11">
    <source>
        <dbReference type="SAM" id="Phobius"/>
    </source>
</evidence>
<feature type="transmembrane region" description="Helical" evidence="11">
    <location>
        <begin position="979"/>
        <end position="996"/>
    </location>
</feature>
<protein>
    <recommendedName>
        <fullName evidence="16">P-loop containing nucleoside triphosphate hydrolase protein</fullName>
    </recommendedName>
</protein>
<proteinExistence type="predicted"/>
<evidence type="ECO:0000256" key="4">
    <source>
        <dbReference type="ARBA" id="ARBA00022737"/>
    </source>
</evidence>
<dbReference type="GO" id="GO:0005524">
    <property type="term" value="F:ATP binding"/>
    <property type="evidence" value="ECO:0007669"/>
    <property type="project" value="UniProtKB-KW"/>
</dbReference>
<dbReference type="STRING" id="645134.A0A0L0HGX7"/>
<dbReference type="GO" id="GO:0140359">
    <property type="term" value="F:ABC-type transporter activity"/>
    <property type="evidence" value="ECO:0007669"/>
    <property type="project" value="InterPro"/>
</dbReference>
<dbReference type="eggNOG" id="KOG0054">
    <property type="taxonomic scope" value="Eukaryota"/>
</dbReference>
<evidence type="ECO:0000256" key="9">
    <source>
        <dbReference type="ARBA" id="ARBA00023180"/>
    </source>
</evidence>
<dbReference type="OMA" id="WAMNIRT"/>
<evidence type="ECO:0000313" key="14">
    <source>
        <dbReference type="EMBL" id="KND00120.1"/>
    </source>
</evidence>
<dbReference type="InterPro" id="IPR011527">
    <property type="entry name" value="ABC1_TM_dom"/>
</dbReference>